<protein>
    <submittedName>
        <fullName evidence="2">Uncharacterized protein</fullName>
    </submittedName>
</protein>
<accession>A0A6A6FND2</accession>
<proteinExistence type="predicted"/>
<dbReference type="AlphaFoldDB" id="A0A6A6FND2"/>
<evidence type="ECO:0000256" key="1">
    <source>
        <dbReference type="SAM" id="MobiDB-lite"/>
    </source>
</evidence>
<feature type="compositionally biased region" description="Basic and acidic residues" evidence="1">
    <location>
        <begin position="11"/>
        <end position="26"/>
    </location>
</feature>
<sequence>MPKCAQRKHSQKLEYHRPRPQDDPTRSVKAYVELSILLMDTKLDAILAVMLYHEH</sequence>
<dbReference type="Proteomes" id="UP000799539">
    <property type="component" value="Unassembled WGS sequence"/>
</dbReference>
<dbReference type="EMBL" id="ML992667">
    <property type="protein sequence ID" value="KAF2214880.1"/>
    <property type="molecule type" value="Genomic_DNA"/>
</dbReference>
<keyword evidence="3" id="KW-1185">Reference proteome</keyword>
<evidence type="ECO:0000313" key="2">
    <source>
        <dbReference type="EMBL" id="KAF2214880.1"/>
    </source>
</evidence>
<feature type="compositionally biased region" description="Basic residues" evidence="1">
    <location>
        <begin position="1"/>
        <end position="10"/>
    </location>
</feature>
<feature type="non-terminal residue" evidence="2">
    <location>
        <position position="55"/>
    </location>
</feature>
<gene>
    <name evidence="2" type="ORF">CERZMDRAFT_90241</name>
</gene>
<feature type="region of interest" description="Disordered" evidence="1">
    <location>
        <begin position="1"/>
        <end position="26"/>
    </location>
</feature>
<name>A0A6A6FND2_9PEZI</name>
<organism evidence="2 3">
    <name type="scientific">Cercospora zeae-maydis SCOH1-5</name>
    <dbReference type="NCBI Taxonomy" id="717836"/>
    <lineage>
        <taxon>Eukaryota</taxon>
        <taxon>Fungi</taxon>
        <taxon>Dikarya</taxon>
        <taxon>Ascomycota</taxon>
        <taxon>Pezizomycotina</taxon>
        <taxon>Dothideomycetes</taxon>
        <taxon>Dothideomycetidae</taxon>
        <taxon>Mycosphaerellales</taxon>
        <taxon>Mycosphaerellaceae</taxon>
        <taxon>Cercospora</taxon>
    </lineage>
</organism>
<reference evidence="2" key="1">
    <citation type="journal article" date="2020" name="Stud. Mycol.">
        <title>101 Dothideomycetes genomes: a test case for predicting lifestyles and emergence of pathogens.</title>
        <authorList>
            <person name="Haridas S."/>
            <person name="Albert R."/>
            <person name="Binder M."/>
            <person name="Bloem J."/>
            <person name="Labutti K."/>
            <person name="Salamov A."/>
            <person name="Andreopoulos B."/>
            <person name="Baker S."/>
            <person name="Barry K."/>
            <person name="Bills G."/>
            <person name="Bluhm B."/>
            <person name="Cannon C."/>
            <person name="Castanera R."/>
            <person name="Culley D."/>
            <person name="Daum C."/>
            <person name="Ezra D."/>
            <person name="Gonzalez J."/>
            <person name="Henrissat B."/>
            <person name="Kuo A."/>
            <person name="Liang C."/>
            <person name="Lipzen A."/>
            <person name="Lutzoni F."/>
            <person name="Magnuson J."/>
            <person name="Mondo S."/>
            <person name="Nolan M."/>
            <person name="Ohm R."/>
            <person name="Pangilinan J."/>
            <person name="Park H.-J."/>
            <person name="Ramirez L."/>
            <person name="Alfaro M."/>
            <person name="Sun H."/>
            <person name="Tritt A."/>
            <person name="Yoshinaga Y."/>
            <person name="Zwiers L.-H."/>
            <person name="Turgeon B."/>
            <person name="Goodwin S."/>
            <person name="Spatafora J."/>
            <person name="Crous P."/>
            <person name="Grigoriev I."/>
        </authorList>
    </citation>
    <scope>NUCLEOTIDE SEQUENCE</scope>
    <source>
        <strain evidence="2">SCOH1-5</strain>
    </source>
</reference>
<evidence type="ECO:0000313" key="3">
    <source>
        <dbReference type="Proteomes" id="UP000799539"/>
    </source>
</evidence>